<evidence type="ECO:0000256" key="1">
    <source>
        <dbReference type="ARBA" id="ARBA00001974"/>
    </source>
</evidence>
<accession>A0A1C3XKU2</accession>
<organism evidence="7 8">
    <name type="scientific">Bradyrhizobium shewense</name>
    <dbReference type="NCBI Taxonomy" id="1761772"/>
    <lineage>
        <taxon>Bacteria</taxon>
        <taxon>Pseudomonadati</taxon>
        <taxon>Pseudomonadota</taxon>
        <taxon>Alphaproteobacteria</taxon>
        <taxon>Hyphomicrobiales</taxon>
        <taxon>Nitrobacteraceae</taxon>
        <taxon>Bradyrhizobium</taxon>
    </lineage>
</organism>
<evidence type="ECO:0000256" key="2">
    <source>
        <dbReference type="ARBA" id="ARBA00022630"/>
    </source>
</evidence>
<dbReference type="Pfam" id="PF00890">
    <property type="entry name" value="FAD_binding_2"/>
    <property type="match status" value="1"/>
</dbReference>
<evidence type="ECO:0000256" key="5">
    <source>
        <dbReference type="SAM" id="MobiDB-lite"/>
    </source>
</evidence>
<keyword evidence="8" id="KW-1185">Reference proteome</keyword>
<evidence type="ECO:0000256" key="3">
    <source>
        <dbReference type="ARBA" id="ARBA00022827"/>
    </source>
</evidence>
<feature type="region of interest" description="Disordered" evidence="5">
    <location>
        <begin position="407"/>
        <end position="426"/>
    </location>
</feature>
<gene>
    <name evidence="7" type="ORF">GA0061098_101857</name>
</gene>
<evidence type="ECO:0000313" key="8">
    <source>
        <dbReference type="Proteomes" id="UP000199184"/>
    </source>
</evidence>
<evidence type="ECO:0000256" key="4">
    <source>
        <dbReference type="ARBA" id="ARBA00023002"/>
    </source>
</evidence>
<keyword evidence="2" id="KW-0285">Flavoprotein</keyword>
<evidence type="ECO:0000259" key="6">
    <source>
        <dbReference type="Pfam" id="PF00890"/>
    </source>
</evidence>
<dbReference type="PANTHER" id="PTHR43400:SF10">
    <property type="entry name" value="3-OXOSTEROID 1-DEHYDROGENASE"/>
    <property type="match status" value="1"/>
</dbReference>
<comment type="cofactor">
    <cofactor evidence="1">
        <name>FAD</name>
        <dbReference type="ChEBI" id="CHEBI:57692"/>
    </cofactor>
</comment>
<dbReference type="Gene3D" id="3.50.50.60">
    <property type="entry name" value="FAD/NAD(P)-binding domain"/>
    <property type="match status" value="1"/>
</dbReference>
<dbReference type="PANTHER" id="PTHR43400">
    <property type="entry name" value="FUMARATE REDUCTASE"/>
    <property type="match status" value="1"/>
</dbReference>
<dbReference type="GO" id="GO:0016491">
    <property type="term" value="F:oxidoreductase activity"/>
    <property type="evidence" value="ECO:0007669"/>
    <property type="project" value="UniProtKB-KW"/>
</dbReference>
<protein>
    <submittedName>
        <fullName evidence="7">FAD binding domain-containing protein</fullName>
    </submittedName>
</protein>
<evidence type="ECO:0000313" key="7">
    <source>
        <dbReference type="EMBL" id="SCB52887.1"/>
    </source>
</evidence>
<keyword evidence="4" id="KW-0560">Oxidoreductase</keyword>
<name>A0A1C3XKU2_9BRAD</name>
<dbReference type="RefSeq" id="WP_283808010.1">
    <property type="nucleotide sequence ID" value="NZ_FMAI01000018.1"/>
</dbReference>
<dbReference type="SUPFAM" id="SSF51905">
    <property type="entry name" value="FAD/NAD(P)-binding domain"/>
    <property type="match status" value="1"/>
</dbReference>
<dbReference type="EMBL" id="FMAI01000018">
    <property type="protein sequence ID" value="SCB52887.1"/>
    <property type="molecule type" value="Genomic_DNA"/>
</dbReference>
<dbReference type="InterPro" id="IPR050315">
    <property type="entry name" value="FAD-oxidoreductase_2"/>
</dbReference>
<dbReference type="GO" id="GO:0008202">
    <property type="term" value="P:steroid metabolic process"/>
    <property type="evidence" value="ECO:0007669"/>
    <property type="project" value="UniProtKB-ARBA"/>
</dbReference>
<dbReference type="SUPFAM" id="SSF56425">
    <property type="entry name" value="Succinate dehydrogenase/fumarate reductase flavoprotein, catalytic domain"/>
    <property type="match status" value="1"/>
</dbReference>
<feature type="domain" description="FAD-dependent oxidoreductase 2 FAD-binding" evidence="6">
    <location>
        <begin position="13"/>
        <end position="393"/>
    </location>
</feature>
<dbReference type="AlphaFoldDB" id="A0A1C3XKU2"/>
<dbReference type="InterPro" id="IPR036188">
    <property type="entry name" value="FAD/NAD-bd_sf"/>
</dbReference>
<proteinExistence type="predicted"/>
<sequence>MPQGDRSWDVETDLLVVGAGAAGMTAALVGALEGLNVVLCEKSEMVGGTTATSAGTVWIPGSRQGQLAGTPDTVDAARTYLTAMLGEHATDERLDMFLKAGPVVLDYLEQKTNVRFAAPPVHPDYKQLPGAAIGGRALGAVPFDGRKLGDDFARVRPPRREFMVLGGMMVGKADIPALLAPFRNWTNFRHVIGLLTRHALDRISHKRGTRLIMGNALVARLFEGVRRAGVDLRFETVLREIICDGDDVAGAVLSAPIGEVAVRARKGVVLATGGIGWSRELRERLFPEAARRFSLAPSSNTGDGILTAERVNAVVERDLESPALWMPSSVMAQADGQVSVFPHIMLDRAKPGLLAVNKSGRRFVNEADSYHDFVAAMLRSNASAATAFLICDRAFIRDFGIGLVHPQGTPPSTEALQRGRGSLSKT</sequence>
<keyword evidence="3" id="KW-0274">FAD</keyword>
<dbReference type="Proteomes" id="UP000199184">
    <property type="component" value="Unassembled WGS sequence"/>
</dbReference>
<dbReference type="InterPro" id="IPR003953">
    <property type="entry name" value="FAD-dep_OxRdtase_2_FAD-bd"/>
</dbReference>
<reference evidence="8" key="1">
    <citation type="submission" date="2016-08" db="EMBL/GenBank/DDBJ databases">
        <authorList>
            <person name="Varghese N."/>
            <person name="Submissions Spin"/>
        </authorList>
    </citation>
    <scope>NUCLEOTIDE SEQUENCE [LARGE SCALE GENOMIC DNA]</scope>
    <source>
        <strain evidence="8">ERR11</strain>
    </source>
</reference>
<dbReference type="InterPro" id="IPR027477">
    <property type="entry name" value="Succ_DH/fumarate_Rdtase_cat_sf"/>
</dbReference>